<dbReference type="PANTHER" id="PTHR30237:SF2">
    <property type="entry name" value="MUREIN TETRAPEPTIDE CARBOXYPEPTIDASE"/>
    <property type="match status" value="1"/>
</dbReference>
<dbReference type="InterPro" id="IPR003507">
    <property type="entry name" value="S66_fam"/>
</dbReference>
<evidence type="ECO:0000313" key="9">
    <source>
        <dbReference type="Proteomes" id="UP000199017"/>
    </source>
</evidence>
<dbReference type="PANTHER" id="PTHR30237">
    <property type="entry name" value="MURAMOYLTETRAPEPTIDE CARBOXYPEPTIDASE"/>
    <property type="match status" value="1"/>
</dbReference>
<sequence>MANKPPLLQAGDTIGIVTLGSPIDPAAANPRIEILRELGFNVILEDYVYARDGFLAGSGEERAFDFMRMIAEDEVKMILPSRGGVGVAGILPYLDFQLIRNNPKIVTGYSDITTLLNALYQFGDLVTFQSFMLVDFSLTAPAYNFDQFYSAVSTLESPRQIENPPDIPLVSRVLGNVTAPIVGGTLTSFVGMLGTPFEIDTAGKIIVLEDTHEPIEYSVSIFKTS</sequence>
<accession>A0A1G8L0V7</accession>
<dbReference type="CDD" id="cd07025">
    <property type="entry name" value="Peptidase_S66"/>
    <property type="match status" value="1"/>
</dbReference>
<dbReference type="Pfam" id="PF17676">
    <property type="entry name" value="Peptidase_S66C"/>
    <property type="match status" value="1"/>
</dbReference>
<evidence type="ECO:0000256" key="1">
    <source>
        <dbReference type="ARBA" id="ARBA00010233"/>
    </source>
</evidence>
<dbReference type="SUPFAM" id="SSF141986">
    <property type="entry name" value="LD-carboxypeptidase A C-terminal domain-like"/>
    <property type="match status" value="1"/>
</dbReference>
<keyword evidence="3" id="KW-0645">Protease</keyword>
<gene>
    <name evidence="8" type="ORF">SAMN05216352_108103</name>
</gene>
<dbReference type="STRING" id="930129.SAMN05216352_108103"/>
<evidence type="ECO:0000259" key="7">
    <source>
        <dbReference type="Pfam" id="PF17676"/>
    </source>
</evidence>
<evidence type="ECO:0000256" key="3">
    <source>
        <dbReference type="ARBA" id="ARBA00022670"/>
    </source>
</evidence>
<dbReference type="InterPro" id="IPR027461">
    <property type="entry name" value="Carboxypeptidase_A_C_sf"/>
</dbReference>
<dbReference type="InterPro" id="IPR029062">
    <property type="entry name" value="Class_I_gatase-like"/>
</dbReference>
<keyword evidence="2 8" id="KW-0121">Carboxypeptidase</keyword>
<feature type="domain" description="LD-carboxypeptidase N-terminal" evidence="6">
    <location>
        <begin position="14"/>
        <end position="129"/>
    </location>
</feature>
<feature type="domain" description="LD-carboxypeptidase C-terminal" evidence="7">
    <location>
        <begin position="179"/>
        <end position="216"/>
    </location>
</feature>
<dbReference type="SUPFAM" id="SSF52317">
    <property type="entry name" value="Class I glutamine amidotransferase-like"/>
    <property type="match status" value="1"/>
</dbReference>
<protein>
    <submittedName>
        <fullName evidence="8">Muramoyltetrapeptide carboxypeptidase</fullName>
    </submittedName>
</protein>
<comment type="similarity">
    <text evidence="1">Belongs to the peptidase S66 family.</text>
</comment>
<dbReference type="Gene3D" id="3.40.50.10740">
    <property type="entry name" value="Class I glutamine amidotransferase-like"/>
    <property type="match status" value="1"/>
</dbReference>
<reference evidence="8 9" key="1">
    <citation type="submission" date="2016-10" db="EMBL/GenBank/DDBJ databases">
        <authorList>
            <person name="de Groot N.N."/>
        </authorList>
    </citation>
    <scope>NUCLEOTIDE SEQUENCE [LARGE SCALE GENOMIC DNA]</scope>
    <source>
        <strain evidence="9">P4B,CCM 7963,CECT 7998,DSM 25260,IBRC-M 10614,KCTC 13821</strain>
    </source>
</reference>
<organism evidence="8 9">
    <name type="scientific">Alteribacillus bidgolensis</name>
    <dbReference type="NCBI Taxonomy" id="930129"/>
    <lineage>
        <taxon>Bacteria</taxon>
        <taxon>Bacillati</taxon>
        <taxon>Bacillota</taxon>
        <taxon>Bacilli</taxon>
        <taxon>Bacillales</taxon>
        <taxon>Bacillaceae</taxon>
        <taxon>Alteribacillus</taxon>
    </lineage>
</organism>
<dbReference type="GO" id="GO:0006508">
    <property type="term" value="P:proteolysis"/>
    <property type="evidence" value="ECO:0007669"/>
    <property type="project" value="UniProtKB-KW"/>
</dbReference>
<dbReference type="GO" id="GO:0008236">
    <property type="term" value="F:serine-type peptidase activity"/>
    <property type="evidence" value="ECO:0007669"/>
    <property type="project" value="UniProtKB-KW"/>
</dbReference>
<keyword evidence="9" id="KW-1185">Reference proteome</keyword>
<dbReference type="GO" id="GO:0004180">
    <property type="term" value="F:carboxypeptidase activity"/>
    <property type="evidence" value="ECO:0007669"/>
    <property type="project" value="UniProtKB-KW"/>
</dbReference>
<dbReference type="InterPro" id="IPR040449">
    <property type="entry name" value="Peptidase_S66_N"/>
</dbReference>
<name>A0A1G8L0V7_9BACI</name>
<dbReference type="AlphaFoldDB" id="A0A1G8L0V7"/>
<dbReference type="InterPro" id="IPR027478">
    <property type="entry name" value="LdcA_N"/>
</dbReference>
<evidence type="ECO:0000259" key="6">
    <source>
        <dbReference type="Pfam" id="PF02016"/>
    </source>
</evidence>
<dbReference type="Pfam" id="PF02016">
    <property type="entry name" value="Peptidase_S66"/>
    <property type="match status" value="1"/>
</dbReference>
<evidence type="ECO:0000256" key="5">
    <source>
        <dbReference type="ARBA" id="ARBA00022825"/>
    </source>
</evidence>
<keyword evidence="4" id="KW-0378">Hydrolase</keyword>
<evidence type="ECO:0000313" key="8">
    <source>
        <dbReference type="EMBL" id="SDI49309.1"/>
    </source>
</evidence>
<proteinExistence type="inferred from homology"/>
<dbReference type="EMBL" id="FNDU01000008">
    <property type="protein sequence ID" value="SDI49309.1"/>
    <property type="molecule type" value="Genomic_DNA"/>
</dbReference>
<evidence type="ECO:0000256" key="4">
    <source>
        <dbReference type="ARBA" id="ARBA00022801"/>
    </source>
</evidence>
<dbReference type="Gene3D" id="3.50.30.60">
    <property type="entry name" value="LD-carboxypeptidase A C-terminal domain-like"/>
    <property type="match status" value="1"/>
</dbReference>
<keyword evidence="5" id="KW-0720">Serine protease</keyword>
<dbReference type="InterPro" id="IPR040921">
    <property type="entry name" value="Peptidase_S66C"/>
</dbReference>
<evidence type="ECO:0000256" key="2">
    <source>
        <dbReference type="ARBA" id="ARBA00022645"/>
    </source>
</evidence>
<dbReference type="Proteomes" id="UP000199017">
    <property type="component" value="Unassembled WGS sequence"/>
</dbReference>